<dbReference type="SUPFAM" id="SSF51126">
    <property type="entry name" value="Pectin lyase-like"/>
    <property type="match status" value="1"/>
</dbReference>
<keyword evidence="4" id="KW-1185">Reference proteome</keyword>
<dbReference type="InterPro" id="IPR022441">
    <property type="entry name" value="Para_beta_helix_rpt-2"/>
</dbReference>
<dbReference type="InterPro" id="IPR012334">
    <property type="entry name" value="Pectin_lyas_fold"/>
</dbReference>
<dbReference type="AlphaFoldDB" id="A0A4Q1C3D7"/>
<dbReference type="InterPro" id="IPR011050">
    <property type="entry name" value="Pectin_lyase_fold/virulence"/>
</dbReference>
<feature type="region of interest" description="Disordered" evidence="1">
    <location>
        <begin position="1"/>
        <end position="24"/>
    </location>
</feature>
<reference evidence="3 4" key="1">
    <citation type="submission" date="2019-01" db="EMBL/GenBank/DDBJ databases">
        <title>Lacunisphaera sp. strain TWA-58.</title>
        <authorList>
            <person name="Chen W.-M."/>
        </authorList>
    </citation>
    <scope>NUCLEOTIDE SEQUENCE [LARGE SCALE GENOMIC DNA]</scope>
    <source>
        <strain evidence="3 4">TWA-58</strain>
    </source>
</reference>
<gene>
    <name evidence="3" type="ORF">ESB00_14180</name>
</gene>
<dbReference type="SMART" id="SM00710">
    <property type="entry name" value="PbH1"/>
    <property type="match status" value="4"/>
</dbReference>
<dbReference type="EMBL" id="SDHX01000002">
    <property type="protein sequence ID" value="RXK52857.1"/>
    <property type="molecule type" value="Genomic_DNA"/>
</dbReference>
<proteinExistence type="predicted"/>
<dbReference type="InterPro" id="IPR039448">
    <property type="entry name" value="Beta_helix"/>
</dbReference>
<evidence type="ECO:0000256" key="1">
    <source>
        <dbReference type="SAM" id="MobiDB-lite"/>
    </source>
</evidence>
<name>A0A4Q1C3D7_9BACT</name>
<dbReference type="Pfam" id="PF13229">
    <property type="entry name" value="Beta_helix"/>
    <property type="match status" value="1"/>
</dbReference>
<dbReference type="Gene3D" id="2.160.20.10">
    <property type="entry name" value="Single-stranded right-handed beta-helix, Pectin lyase-like"/>
    <property type="match status" value="1"/>
</dbReference>
<protein>
    <recommendedName>
        <fullName evidence="2">Right handed beta helix domain-containing protein</fullName>
    </recommendedName>
</protein>
<evidence type="ECO:0000259" key="2">
    <source>
        <dbReference type="Pfam" id="PF13229"/>
    </source>
</evidence>
<dbReference type="Proteomes" id="UP000290218">
    <property type="component" value="Unassembled WGS sequence"/>
</dbReference>
<dbReference type="NCBIfam" id="TIGR03804">
    <property type="entry name" value="para_beta_helix"/>
    <property type="match status" value="1"/>
</dbReference>
<evidence type="ECO:0000313" key="3">
    <source>
        <dbReference type="EMBL" id="RXK52857.1"/>
    </source>
</evidence>
<organism evidence="3 4">
    <name type="scientific">Oleiharenicola lentus</name>
    <dbReference type="NCBI Taxonomy" id="2508720"/>
    <lineage>
        <taxon>Bacteria</taxon>
        <taxon>Pseudomonadati</taxon>
        <taxon>Verrucomicrobiota</taxon>
        <taxon>Opitutia</taxon>
        <taxon>Opitutales</taxon>
        <taxon>Opitutaceae</taxon>
        <taxon>Oleiharenicola</taxon>
    </lineage>
</organism>
<evidence type="ECO:0000313" key="4">
    <source>
        <dbReference type="Proteomes" id="UP000290218"/>
    </source>
</evidence>
<sequence>MTATSVTPRCSASSVRSGRRPRRGSRLNWTGDLWMALRRRSHLAEGVRMSFPFLPSGWCRRLLGFFAGCLLLLLDVTATERARRLVMAAEGEPAVHAALAALPPEGGIVELGAGTFRITHPIILDRDGVELRGQGVETKLVLGPKANCPVVIIGREGTRPDRLVRRVTVRLLFIDGNRAEQEFECWGGPCDEQGRTAIRNNGITIRGAEDVLVEDVSTVHARSGGIVLEKHCRRIRLARVEAYENEFDGVAAYETEDSEFTALNLHRNRSAGFSFDWRFNRNRVTDCNASDNGSQGIFMRDSIWNVFERLTLNNNGEQGIFMAETRELPGTACRYNRFSKVTVTGNRTQGIRINDRSCNPNTIEDSLVRGNRLEDVSLADFGQLEIVRPREN</sequence>
<comment type="caution">
    <text evidence="3">The sequence shown here is derived from an EMBL/GenBank/DDBJ whole genome shotgun (WGS) entry which is preliminary data.</text>
</comment>
<dbReference type="OrthoDB" id="5696494at2"/>
<feature type="compositionally biased region" description="Polar residues" evidence="1">
    <location>
        <begin position="1"/>
        <end position="10"/>
    </location>
</feature>
<dbReference type="InterPro" id="IPR006626">
    <property type="entry name" value="PbH1"/>
</dbReference>
<accession>A0A4Q1C3D7</accession>
<feature type="domain" description="Right handed beta helix" evidence="2">
    <location>
        <begin position="199"/>
        <end position="324"/>
    </location>
</feature>